<sequence length="85" mass="9711">MIWPILVIVFDENGAPRLSARPFLFEDDSECERNVETCIRGKENGELDCKSLAKTNAAKMSPQQEGLRERELRPAQPEVPKRAQR</sequence>
<feature type="region of interest" description="Disordered" evidence="1">
    <location>
        <begin position="54"/>
        <end position="85"/>
    </location>
</feature>
<evidence type="ECO:0000313" key="3">
    <source>
        <dbReference type="Proteomes" id="UP000052978"/>
    </source>
</evidence>
<evidence type="ECO:0000256" key="1">
    <source>
        <dbReference type="SAM" id="MobiDB-lite"/>
    </source>
</evidence>
<dbReference type="Proteomes" id="UP000052978">
    <property type="component" value="Unassembled WGS sequence"/>
</dbReference>
<evidence type="ECO:0000313" key="2">
    <source>
        <dbReference type="EMBL" id="EPQ19728.1"/>
    </source>
</evidence>
<proteinExistence type="predicted"/>
<organism evidence="2 3">
    <name type="scientific">Myotis brandtii</name>
    <name type="common">Brandt's bat</name>
    <dbReference type="NCBI Taxonomy" id="109478"/>
    <lineage>
        <taxon>Eukaryota</taxon>
        <taxon>Metazoa</taxon>
        <taxon>Chordata</taxon>
        <taxon>Craniata</taxon>
        <taxon>Vertebrata</taxon>
        <taxon>Euteleostomi</taxon>
        <taxon>Mammalia</taxon>
        <taxon>Eutheria</taxon>
        <taxon>Laurasiatheria</taxon>
        <taxon>Chiroptera</taxon>
        <taxon>Yangochiroptera</taxon>
        <taxon>Vespertilionidae</taxon>
        <taxon>Myotis</taxon>
    </lineage>
</organism>
<dbReference type="EMBL" id="KE164716">
    <property type="protein sequence ID" value="EPQ19728.1"/>
    <property type="molecule type" value="Genomic_DNA"/>
</dbReference>
<reference evidence="2 3" key="1">
    <citation type="journal article" date="2013" name="Nat. Commun.">
        <title>Genome analysis reveals insights into physiology and longevity of the Brandt's bat Myotis brandtii.</title>
        <authorList>
            <person name="Seim I."/>
            <person name="Fang X."/>
            <person name="Xiong Z."/>
            <person name="Lobanov A.V."/>
            <person name="Huang Z."/>
            <person name="Ma S."/>
            <person name="Feng Y."/>
            <person name="Turanov A.A."/>
            <person name="Zhu Y."/>
            <person name="Lenz T.L."/>
            <person name="Gerashchenko M.V."/>
            <person name="Fan D."/>
            <person name="Hee Yim S."/>
            <person name="Yao X."/>
            <person name="Jordan D."/>
            <person name="Xiong Y."/>
            <person name="Ma Y."/>
            <person name="Lyapunov A.N."/>
            <person name="Chen G."/>
            <person name="Kulakova O.I."/>
            <person name="Sun Y."/>
            <person name="Lee S.G."/>
            <person name="Bronson R.T."/>
            <person name="Moskalev A.A."/>
            <person name="Sunyaev S.R."/>
            <person name="Zhang G."/>
            <person name="Krogh A."/>
            <person name="Wang J."/>
            <person name="Gladyshev V.N."/>
        </authorList>
    </citation>
    <scope>NUCLEOTIDE SEQUENCE [LARGE SCALE GENOMIC DNA]</scope>
</reference>
<protein>
    <submittedName>
        <fullName evidence="2">Uncharacterized protein</fullName>
    </submittedName>
</protein>
<name>S7Q8L7_MYOBR</name>
<accession>S7Q8L7</accession>
<gene>
    <name evidence="2" type="ORF">D623_10025744</name>
</gene>
<dbReference type="AlphaFoldDB" id="S7Q8L7"/>
<keyword evidence="3" id="KW-1185">Reference proteome</keyword>